<protein>
    <submittedName>
        <fullName evidence="4">RasGEF domain containing protein</fullName>
    </submittedName>
</protein>
<dbReference type="InterPro" id="IPR008937">
    <property type="entry name" value="Ras-like_GEF"/>
</dbReference>
<dbReference type="InterPro" id="IPR036964">
    <property type="entry name" value="RASGEF_cat_dom_sf"/>
</dbReference>
<name>A0A1J4KYH4_9EUKA</name>
<dbReference type="Gene3D" id="1.10.840.10">
    <property type="entry name" value="Ras guanine-nucleotide exchange factors catalytic domain"/>
    <property type="match status" value="1"/>
</dbReference>
<organism evidence="4 5">
    <name type="scientific">Tritrichomonas foetus</name>
    <dbReference type="NCBI Taxonomy" id="1144522"/>
    <lineage>
        <taxon>Eukaryota</taxon>
        <taxon>Metamonada</taxon>
        <taxon>Parabasalia</taxon>
        <taxon>Tritrichomonadida</taxon>
        <taxon>Tritrichomonadidae</taxon>
        <taxon>Tritrichomonas</taxon>
    </lineage>
</organism>
<feature type="domain" description="Ras-GEF" evidence="3">
    <location>
        <begin position="326"/>
        <end position="559"/>
    </location>
</feature>
<dbReference type="AlphaFoldDB" id="A0A1J4KYH4"/>
<dbReference type="VEuPathDB" id="TrichDB:TRFO_13321"/>
<comment type="caution">
    <text evidence="4">The sequence shown here is derived from an EMBL/GenBank/DDBJ whole genome shotgun (WGS) entry which is preliminary data.</text>
</comment>
<dbReference type="InterPro" id="IPR001895">
    <property type="entry name" value="RASGEF_cat_dom"/>
</dbReference>
<evidence type="ECO:0000259" key="3">
    <source>
        <dbReference type="PROSITE" id="PS50009"/>
    </source>
</evidence>
<dbReference type="EMBL" id="MLAK01000123">
    <property type="protein sequence ID" value="OHT16307.1"/>
    <property type="molecule type" value="Genomic_DNA"/>
</dbReference>
<dbReference type="GeneID" id="94831883"/>
<dbReference type="InterPro" id="IPR023578">
    <property type="entry name" value="Ras_GEF_dom_sf"/>
</dbReference>
<evidence type="ECO:0000313" key="4">
    <source>
        <dbReference type="EMBL" id="OHT16307.1"/>
    </source>
</evidence>
<dbReference type="PROSITE" id="PS50009">
    <property type="entry name" value="RASGEF_CAT"/>
    <property type="match status" value="1"/>
</dbReference>
<keyword evidence="1 2" id="KW-0344">Guanine-nucleotide releasing factor</keyword>
<gene>
    <name evidence="4" type="ORF">TRFO_13321</name>
</gene>
<dbReference type="InterPro" id="IPR006594">
    <property type="entry name" value="LisH"/>
</dbReference>
<accession>A0A1J4KYH4</accession>
<dbReference type="PANTHER" id="PTHR23113">
    <property type="entry name" value="GUANINE NUCLEOTIDE EXCHANGE FACTOR"/>
    <property type="match status" value="1"/>
</dbReference>
<dbReference type="PROSITE" id="PS50896">
    <property type="entry name" value="LISH"/>
    <property type="match status" value="1"/>
</dbReference>
<sequence length="565" mass="65105">MSESKSESTNPKDGEIQNEDKCLWMCRAMEEDSEALELRERTYPWTKTHSFGVLKRANFTSCRAHLDRHRVLELVYQHLHSIGMHHVAFTLADETKLEFQRKDQKMDRTDLRLLISMSLGPRDNLWDDSGIDCTVLAEEPFDDDNASVRYVEPVEKIVNALNGKYDKKVQFIDGIKNGSNFSEISFAPLIFLIANIVSNNPKVIVTKDDRFKFYLLLNSICHSSHFFEHIMYLYHHKETAVTVKSNILKIVIEWVTFSGLFIGKNTLREISRFLQTIENEEAKDLFSVIPNLPYGNPIIDDLPPAPVLGDNPVKLLHPNLTLADPEAEEVARQISLVVHGLYSAVHPREFYIAISQRSLSLETKGLYELFEFGKKLKNLIAATILSEKNVNQTKNKFTMMINIASKLLDINNFEALSWFVSAFDMKCIKNLSRLVSSLSDESKNKLNELRENYDWKKSQSPTYELKLKQCYQNKMPSIPNMRYELSVVAVNGYGGDEFRGNLVNWGKRNIAAEFIQKYNQFQNTKYNYHRISQIQKVLSQGTRFTKEDLNAFSLDIESPIKDDVI</sequence>
<dbReference type="Pfam" id="PF00617">
    <property type="entry name" value="RasGEF"/>
    <property type="match status" value="1"/>
</dbReference>
<dbReference type="SMART" id="SM00667">
    <property type="entry name" value="LisH"/>
    <property type="match status" value="1"/>
</dbReference>
<evidence type="ECO:0000313" key="5">
    <source>
        <dbReference type="Proteomes" id="UP000179807"/>
    </source>
</evidence>
<dbReference type="GO" id="GO:0005085">
    <property type="term" value="F:guanyl-nucleotide exchange factor activity"/>
    <property type="evidence" value="ECO:0007669"/>
    <property type="project" value="UniProtKB-KW"/>
</dbReference>
<dbReference type="PANTHER" id="PTHR23113:SF365">
    <property type="entry name" value="RAS-GEF DOMAIN-CONTAINING PROTEIN"/>
    <property type="match status" value="1"/>
</dbReference>
<proteinExistence type="predicted"/>
<dbReference type="SUPFAM" id="SSF48366">
    <property type="entry name" value="Ras GEF"/>
    <property type="match status" value="1"/>
</dbReference>
<dbReference type="OrthoDB" id="546434at2759"/>
<evidence type="ECO:0000256" key="2">
    <source>
        <dbReference type="PROSITE-ProRule" id="PRU00168"/>
    </source>
</evidence>
<dbReference type="GO" id="GO:0007264">
    <property type="term" value="P:small GTPase-mediated signal transduction"/>
    <property type="evidence" value="ECO:0007669"/>
    <property type="project" value="InterPro"/>
</dbReference>
<keyword evidence="5" id="KW-1185">Reference proteome</keyword>
<reference evidence="4" key="1">
    <citation type="submission" date="2016-10" db="EMBL/GenBank/DDBJ databases">
        <authorList>
            <person name="Benchimol M."/>
            <person name="Almeida L.G."/>
            <person name="Vasconcelos A.T."/>
            <person name="Perreira-Neves A."/>
            <person name="Rosa I.A."/>
            <person name="Tasca T."/>
            <person name="Bogo M.R."/>
            <person name="de Souza W."/>
        </authorList>
    </citation>
    <scope>NUCLEOTIDE SEQUENCE [LARGE SCALE GENOMIC DNA]</scope>
    <source>
        <strain evidence="4">K</strain>
    </source>
</reference>
<dbReference type="RefSeq" id="XP_068369443.1">
    <property type="nucleotide sequence ID" value="XM_068497179.1"/>
</dbReference>
<evidence type="ECO:0000256" key="1">
    <source>
        <dbReference type="ARBA" id="ARBA00022658"/>
    </source>
</evidence>
<dbReference type="SMART" id="SM00147">
    <property type="entry name" value="RasGEF"/>
    <property type="match status" value="1"/>
</dbReference>
<dbReference type="Proteomes" id="UP000179807">
    <property type="component" value="Unassembled WGS sequence"/>
</dbReference>